<evidence type="ECO:0000313" key="3">
    <source>
        <dbReference type="Proteomes" id="UP000004995"/>
    </source>
</evidence>
<dbReference type="AlphaFoldDB" id="K3ZVN5"/>
<dbReference type="EMBL" id="AGNK02001089">
    <property type="status" value="NOT_ANNOTATED_CDS"/>
    <property type="molecule type" value="Genomic_DNA"/>
</dbReference>
<feature type="region of interest" description="Disordered" evidence="1">
    <location>
        <begin position="270"/>
        <end position="297"/>
    </location>
</feature>
<dbReference type="Gramene" id="KQL24510">
    <property type="protein sequence ID" value="KQL24510"/>
    <property type="gene ID" value="SETIT_030666mg"/>
</dbReference>
<name>K3ZVN5_SETIT</name>
<protein>
    <submittedName>
        <fullName evidence="2">Uncharacterized protein</fullName>
    </submittedName>
</protein>
<keyword evidence="3" id="KW-1185">Reference proteome</keyword>
<feature type="compositionally biased region" description="Basic and acidic residues" evidence="1">
    <location>
        <begin position="20"/>
        <end position="53"/>
    </location>
</feature>
<dbReference type="EnsemblPlants" id="KQL24510">
    <property type="protein sequence ID" value="KQL24510"/>
    <property type="gene ID" value="SETIT_030666mg"/>
</dbReference>
<sequence length="297" mass="31618">MVGANATHGSSGGAVEYTDDDGRATQGREHRAAAHVLTEEKEATGVGEERDRGGLWTIYVNNGSTAWRHGAGGSLPGRGRPRRRRPRRARRPPPRSSNGLPRRRAAADPPRRRAAAEGLGGRLRRARDAERGRRVHVAAPSPTRAGAGAAQQHGRRGAPGRGRRQQPPPGLVGCRRRGVLAPGRGSERERRPESEREQVMSRLSSSARRSRGSSEPGAARIVRAYARGGGWRVQREGKGGVMVMRTRARGGGGGGECGFVRFRARAARVGGAEPRAVGAASSKPSPSRGARKPLLQS</sequence>
<reference evidence="3" key="1">
    <citation type="journal article" date="2012" name="Nat. Biotechnol.">
        <title>Reference genome sequence of the model plant Setaria.</title>
        <authorList>
            <person name="Bennetzen J.L."/>
            <person name="Schmutz J."/>
            <person name="Wang H."/>
            <person name="Percifield R."/>
            <person name="Hawkins J."/>
            <person name="Pontaroli A.C."/>
            <person name="Estep M."/>
            <person name="Feng L."/>
            <person name="Vaughn J.N."/>
            <person name="Grimwood J."/>
            <person name="Jenkins J."/>
            <person name="Barry K."/>
            <person name="Lindquist E."/>
            <person name="Hellsten U."/>
            <person name="Deshpande S."/>
            <person name="Wang X."/>
            <person name="Wu X."/>
            <person name="Mitros T."/>
            <person name="Triplett J."/>
            <person name="Yang X."/>
            <person name="Ye C.Y."/>
            <person name="Mauro-Herrera M."/>
            <person name="Wang L."/>
            <person name="Li P."/>
            <person name="Sharma M."/>
            <person name="Sharma R."/>
            <person name="Ronald P.C."/>
            <person name="Panaud O."/>
            <person name="Kellogg E.A."/>
            <person name="Brutnell T.P."/>
            <person name="Doust A.N."/>
            <person name="Tuskan G.A."/>
            <person name="Rokhsar D."/>
            <person name="Devos K.M."/>
        </authorList>
    </citation>
    <scope>NUCLEOTIDE SEQUENCE [LARGE SCALE GENOMIC DNA]</scope>
    <source>
        <strain evidence="3">cv. Yugu1</strain>
    </source>
</reference>
<organism evidence="2 3">
    <name type="scientific">Setaria italica</name>
    <name type="common">Foxtail millet</name>
    <name type="synonym">Panicum italicum</name>
    <dbReference type="NCBI Taxonomy" id="4555"/>
    <lineage>
        <taxon>Eukaryota</taxon>
        <taxon>Viridiplantae</taxon>
        <taxon>Streptophyta</taxon>
        <taxon>Embryophyta</taxon>
        <taxon>Tracheophyta</taxon>
        <taxon>Spermatophyta</taxon>
        <taxon>Magnoliopsida</taxon>
        <taxon>Liliopsida</taxon>
        <taxon>Poales</taxon>
        <taxon>Poaceae</taxon>
        <taxon>PACMAD clade</taxon>
        <taxon>Panicoideae</taxon>
        <taxon>Panicodae</taxon>
        <taxon>Paniceae</taxon>
        <taxon>Cenchrinae</taxon>
        <taxon>Setaria</taxon>
    </lineage>
</organism>
<accession>K3ZVN5</accession>
<feature type="compositionally biased region" description="Basic residues" evidence="1">
    <location>
        <begin position="153"/>
        <end position="164"/>
    </location>
</feature>
<feature type="region of interest" description="Disordered" evidence="1">
    <location>
        <begin position="1"/>
        <end position="217"/>
    </location>
</feature>
<dbReference type="HOGENOM" id="CLU_938117_0_0_1"/>
<evidence type="ECO:0000256" key="1">
    <source>
        <dbReference type="SAM" id="MobiDB-lite"/>
    </source>
</evidence>
<evidence type="ECO:0000313" key="2">
    <source>
        <dbReference type="EnsemblPlants" id="KQL24510"/>
    </source>
</evidence>
<feature type="compositionally biased region" description="Basic residues" evidence="1">
    <location>
        <begin position="79"/>
        <end position="93"/>
    </location>
</feature>
<dbReference type="InParanoid" id="K3ZVN5"/>
<feature type="compositionally biased region" description="Basic and acidic residues" evidence="1">
    <location>
        <begin position="185"/>
        <end position="199"/>
    </location>
</feature>
<dbReference type="Proteomes" id="UP000004995">
    <property type="component" value="Unassembled WGS sequence"/>
</dbReference>
<reference evidence="2" key="2">
    <citation type="submission" date="2018-08" db="UniProtKB">
        <authorList>
            <consortium name="EnsemblPlants"/>
        </authorList>
    </citation>
    <scope>IDENTIFICATION</scope>
    <source>
        <strain evidence="2">Yugu1</strain>
    </source>
</reference>
<dbReference type="OMA" id="PRLCLAH"/>
<proteinExistence type="predicted"/>
<feature type="compositionally biased region" description="Low complexity" evidence="1">
    <location>
        <begin position="270"/>
        <end position="280"/>
    </location>
</feature>
<feature type="compositionally biased region" description="Basic and acidic residues" evidence="1">
    <location>
        <begin position="105"/>
        <end position="115"/>
    </location>
</feature>